<dbReference type="EMBL" id="JAXOVC010000004">
    <property type="protein sequence ID" value="KAK4503149.1"/>
    <property type="molecule type" value="Genomic_DNA"/>
</dbReference>
<accession>A0ABR0ENH2</accession>
<protein>
    <submittedName>
        <fullName evidence="1">Uncharacterized protein</fullName>
    </submittedName>
</protein>
<proteinExistence type="predicted"/>
<evidence type="ECO:0000313" key="1">
    <source>
        <dbReference type="EMBL" id="KAK4503149.1"/>
    </source>
</evidence>
<name>A0ABR0ENH2_ZASCE</name>
<organism evidence="1 2">
    <name type="scientific">Zasmidium cellare</name>
    <name type="common">Wine cellar mold</name>
    <name type="synonym">Racodium cellare</name>
    <dbReference type="NCBI Taxonomy" id="395010"/>
    <lineage>
        <taxon>Eukaryota</taxon>
        <taxon>Fungi</taxon>
        <taxon>Dikarya</taxon>
        <taxon>Ascomycota</taxon>
        <taxon>Pezizomycotina</taxon>
        <taxon>Dothideomycetes</taxon>
        <taxon>Dothideomycetidae</taxon>
        <taxon>Mycosphaerellales</taxon>
        <taxon>Mycosphaerellaceae</taxon>
        <taxon>Zasmidium</taxon>
    </lineage>
</organism>
<reference evidence="1 2" key="1">
    <citation type="journal article" date="2023" name="G3 (Bethesda)">
        <title>A chromosome-level genome assembly of Zasmidium syzygii isolated from banana leaves.</title>
        <authorList>
            <person name="van Westerhoven A.C."/>
            <person name="Mehrabi R."/>
            <person name="Talebi R."/>
            <person name="Steentjes M.B.F."/>
            <person name="Corcolon B."/>
            <person name="Chong P.A."/>
            <person name="Kema G.H.J."/>
            <person name="Seidl M.F."/>
        </authorList>
    </citation>
    <scope>NUCLEOTIDE SEQUENCE [LARGE SCALE GENOMIC DNA]</scope>
    <source>
        <strain evidence="1 2">P124</strain>
    </source>
</reference>
<dbReference type="Proteomes" id="UP001305779">
    <property type="component" value="Unassembled WGS sequence"/>
</dbReference>
<keyword evidence="2" id="KW-1185">Reference proteome</keyword>
<evidence type="ECO:0000313" key="2">
    <source>
        <dbReference type="Proteomes" id="UP001305779"/>
    </source>
</evidence>
<comment type="caution">
    <text evidence="1">The sequence shown here is derived from an EMBL/GenBank/DDBJ whole genome shotgun (WGS) entry which is preliminary data.</text>
</comment>
<sequence>MTQRGKCETCRRRKVKSTITEPKHEDRDEEDRITLRLRHHSKAIDGDGEFLTFQSVRPSAPGPLLLCPRARMTANLGSIFGYAALNLAPLGPWIRIGWPSSIDSDGCLELASQYALESIVAFQHGHSEQSLDRASKTGVTALRSLQRGIETCQKDEERQALILAVMMHFAAEIGSALHSGQPSQLEPIARPQYSLTSPPSLDIATSIVNDFMIRIPRITCAVRACLQDPDNPRKISEAYDLAKGLYHSENATWIQKTIDATSTSHPSPFTPSGFAFTFTSTAAHALASRYFLSRLLISGLLTNLSTIPLSRIFFSPTFAREVESAEIAAAISISKCLDFALRPNPAQDLIACGMIMPLEVCLGTWSRVQKRSTADSEKYSHAAEMQKWCIKHLQSLCARWRAGPIPRENWEAIYDVLVGGELVRGTYELRENGVGLAGGGE</sequence>
<gene>
    <name evidence="1" type="ORF">PRZ48_006576</name>
</gene>